<reference evidence="2" key="1">
    <citation type="submission" date="2023-10" db="EMBL/GenBank/DDBJ databases">
        <title>Genome assembly of Pristionchus species.</title>
        <authorList>
            <person name="Yoshida K."/>
            <person name="Sommer R.J."/>
        </authorList>
    </citation>
    <scope>NUCLEOTIDE SEQUENCE</scope>
    <source>
        <strain evidence="2">RS5133</strain>
    </source>
</reference>
<evidence type="ECO:0000313" key="3">
    <source>
        <dbReference type="Proteomes" id="UP001432322"/>
    </source>
</evidence>
<dbReference type="GO" id="GO:0005886">
    <property type="term" value="C:plasma membrane"/>
    <property type="evidence" value="ECO:0007669"/>
    <property type="project" value="TreeGrafter"/>
</dbReference>
<dbReference type="PANTHER" id="PTHR11733:SF208">
    <property type="entry name" value="PEPTIDASE M13 C-TERMINAL DOMAIN-CONTAINING PROTEIN"/>
    <property type="match status" value="1"/>
</dbReference>
<dbReference type="Gene3D" id="3.40.390.10">
    <property type="entry name" value="Collagenase (Catalytic Domain)"/>
    <property type="match status" value="1"/>
</dbReference>
<proteinExistence type="predicted"/>
<organism evidence="2 3">
    <name type="scientific">Pristionchus fissidentatus</name>
    <dbReference type="NCBI Taxonomy" id="1538716"/>
    <lineage>
        <taxon>Eukaryota</taxon>
        <taxon>Metazoa</taxon>
        <taxon>Ecdysozoa</taxon>
        <taxon>Nematoda</taxon>
        <taxon>Chromadorea</taxon>
        <taxon>Rhabditida</taxon>
        <taxon>Rhabditina</taxon>
        <taxon>Diplogasteromorpha</taxon>
        <taxon>Diplogasteroidea</taxon>
        <taxon>Neodiplogasteridae</taxon>
        <taxon>Pristionchus</taxon>
    </lineage>
</organism>
<protein>
    <recommendedName>
        <fullName evidence="1">Peptidase M13 C-terminal domain-containing protein</fullName>
    </recommendedName>
</protein>
<name>A0AAV5X1H5_9BILA</name>
<evidence type="ECO:0000313" key="2">
    <source>
        <dbReference type="EMBL" id="GMT35619.1"/>
    </source>
</evidence>
<dbReference type="AlphaFoldDB" id="A0AAV5X1H5"/>
<feature type="non-terminal residue" evidence="2">
    <location>
        <position position="163"/>
    </location>
</feature>
<accession>A0AAV5X1H5</accession>
<dbReference type="InterPro" id="IPR000718">
    <property type="entry name" value="Peptidase_M13"/>
</dbReference>
<dbReference type="InterPro" id="IPR018497">
    <property type="entry name" value="Peptidase_M13_C"/>
</dbReference>
<keyword evidence="3" id="KW-1185">Reference proteome</keyword>
<feature type="domain" description="Peptidase M13 C-terminal" evidence="1">
    <location>
        <begin position="17"/>
        <end position="146"/>
    </location>
</feature>
<dbReference type="InterPro" id="IPR024079">
    <property type="entry name" value="MetalloPept_cat_dom_sf"/>
</dbReference>
<dbReference type="Proteomes" id="UP001432322">
    <property type="component" value="Unassembled WGS sequence"/>
</dbReference>
<dbReference type="Pfam" id="PF01431">
    <property type="entry name" value="Peptidase_M13"/>
    <property type="match status" value="1"/>
</dbReference>
<dbReference type="PROSITE" id="PS51885">
    <property type="entry name" value="NEPRILYSIN"/>
    <property type="match status" value="1"/>
</dbReference>
<dbReference type="GO" id="GO:0004222">
    <property type="term" value="F:metalloendopeptidase activity"/>
    <property type="evidence" value="ECO:0007669"/>
    <property type="project" value="InterPro"/>
</dbReference>
<gene>
    <name evidence="2" type="ORF">PFISCL1PPCAC_26916</name>
</gene>
<dbReference type="GO" id="GO:0016485">
    <property type="term" value="P:protein processing"/>
    <property type="evidence" value="ECO:0007669"/>
    <property type="project" value="TreeGrafter"/>
</dbReference>
<dbReference type="PANTHER" id="PTHR11733">
    <property type="entry name" value="ZINC METALLOPROTEASE FAMILY M13 NEPRILYSIN-RELATED"/>
    <property type="match status" value="1"/>
</dbReference>
<evidence type="ECO:0000259" key="1">
    <source>
        <dbReference type="Pfam" id="PF01431"/>
    </source>
</evidence>
<comment type="caution">
    <text evidence="2">The sequence shown here is derived from an EMBL/GenBank/DDBJ whole genome shotgun (WGS) entry which is preliminary data.</text>
</comment>
<sequence>MYKMFIDSIYARRHPYFITESHLIIDHFSTACAGFGEEGCDSGRKTFVEDSSDLEGLRQAHQLLRQRFTVGQLAALAFPDLPYTLEQIFFYAFASLACTADDHEDDLQNGTRSLPIVRVNGVLSQMPEFTRTFNCFDGEPMNAPEKSVCYLFGENAVSTEDRS</sequence>
<dbReference type="SUPFAM" id="SSF55486">
    <property type="entry name" value="Metalloproteases ('zincins'), catalytic domain"/>
    <property type="match status" value="1"/>
</dbReference>
<dbReference type="EMBL" id="BTSY01000007">
    <property type="protein sequence ID" value="GMT35619.1"/>
    <property type="molecule type" value="Genomic_DNA"/>
</dbReference>